<dbReference type="Pfam" id="PF14697">
    <property type="entry name" value="Fer4_21"/>
    <property type="match status" value="1"/>
</dbReference>
<dbReference type="GO" id="GO:0009055">
    <property type="term" value="F:electron transfer activity"/>
    <property type="evidence" value="ECO:0007669"/>
    <property type="project" value="InterPro"/>
</dbReference>
<sequence length="208" mass="23574">MSRKELISIIDDSLPQTQCKKCGYEDCMSYANAIVNENASISLCDPGGNNVTKEIADKLKLDETNQLDRDDFKKQLMLAYVEEDECIGCTLCIKACPVSAIIGSNKLMHSVIQDWCTGCELCLKTCPVDCIKMKSSEKIWTKEDAETARKRYKKTKERIYKNSINNHSLMSNVYDNKHEDENIGGDDLNQKNSLIAKILKKARDMRTD</sequence>
<dbReference type="PROSITE" id="PS51379">
    <property type="entry name" value="4FE4S_FER_2"/>
    <property type="match status" value="2"/>
</dbReference>
<dbReference type="InterPro" id="IPR010207">
    <property type="entry name" value="Elect_transpt_cplx_RnfB/RsxB"/>
</dbReference>
<evidence type="ECO:0000259" key="13">
    <source>
        <dbReference type="PROSITE" id="PS51656"/>
    </source>
</evidence>
<evidence type="ECO:0000256" key="3">
    <source>
        <dbReference type="ARBA" id="ARBA00022485"/>
    </source>
</evidence>
<feature type="domain" description="4Fe-4S" evidence="13">
    <location>
        <begin position="2"/>
        <end position="61"/>
    </location>
</feature>
<dbReference type="InterPro" id="IPR050294">
    <property type="entry name" value="RnfB_subfamily"/>
</dbReference>
<keyword evidence="8" id="KW-0249">Electron transport</keyword>
<keyword evidence="5" id="KW-0479">Metal-binding</keyword>
<dbReference type="EMBL" id="CP003807">
    <property type="protein sequence ID" value="AGF49906.1"/>
    <property type="molecule type" value="Genomic_DNA"/>
</dbReference>
<keyword evidence="2" id="KW-1003">Cell membrane</keyword>
<evidence type="ECO:0000313" key="14">
    <source>
        <dbReference type="EMBL" id="AGF49906.1"/>
    </source>
</evidence>
<keyword evidence="10" id="KW-0411">Iron-sulfur</keyword>
<keyword evidence="4" id="KW-0997">Cell inner membrane</keyword>
<evidence type="ECO:0000256" key="2">
    <source>
        <dbReference type="ARBA" id="ARBA00022475"/>
    </source>
</evidence>
<evidence type="ECO:0000259" key="12">
    <source>
        <dbReference type="PROSITE" id="PS51379"/>
    </source>
</evidence>
<evidence type="ECO:0000256" key="10">
    <source>
        <dbReference type="ARBA" id="ARBA00023014"/>
    </source>
</evidence>
<proteinExistence type="predicted"/>
<dbReference type="GO" id="GO:0046872">
    <property type="term" value="F:metal ion binding"/>
    <property type="evidence" value="ECO:0007669"/>
    <property type="project" value="UniProtKB-KW"/>
</dbReference>
<keyword evidence="9" id="KW-0408">Iron</keyword>
<dbReference type="PROSITE" id="PS00198">
    <property type="entry name" value="4FE4S_FER_1"/>
    <property type="match status" value="1"/>
</dbReference>
<evidence type="ECO:0000256" key="8">
    <source>
        <dbReference type="ARBA" id="ARBA00022982"/>
    </source>
</evidence>
<evidence type="ECO:0000256" key="9">
    <source>
        <dbReference type="ARBA" id="ARBA00023004"/>
    </source>
</evidence>
<keyword evidence="3" id="KW-0004">4Fe-4S</keyword>
<evidence type="ECO:0000256" key="6">
    <source>
        <dbReference type="ARBA" id="ARBA00022737"/>
    </source>
</evidence>
<keyword evidence="15" id="KW-1185">Reference proteome</keyword>
<dbReference type="AlphaFoldDB" id="M1M0V0"/>
<keyword evidence="6" id="KW-0677">Repeat</keyword>
<dbReference type="KEGG" id="kbt:BCUE_0749"/>
<keyword evidence="7" id="KW-1278">Translocase</keyword>
<dbReference type="Pfam" id="PF04060">
    <property type="entry name" value="FeS"/>
    <property type="match status" value="1"/>
</dbReference>
<keyword evidence="1" id="KW-0813">Transport</keyword>
<dbReference type="PANTHER" id="PTHR42859">
    <property type="entry name" value="OXIDOREDUCTASE"/>
    <property type="match status" value="1"/>
</dbReference>
<feature type="domain" description="4Fe-4S ferredoxin-type" evidence="12">
    <location>
        <begin position="107"/>
        <end position="136"/>
    </location>
</feature>
<dbReference type="InterPro" id="IPR017900">
    <property type="entry name" value="4Fe4S_Fe_S_CS"/>
</dbReference>
<dbReference type="PATRIC" id="fig|1208922.3.peg.459"/>
<dbReference type="SUPFAM" id="SSF54862">
    <property type="entry name" value="4Fe-4S ferredoxins"/>
    <property type="match status" value="1"/>
</dbReference>
<dbReference type="NCBIfam" id="TIGR01944">
    <property type="entry name" value="rnfB"/>
    <property type="match status" value="1"/>
</dbReference>
<dbReference type="PROSITE" id="PS51656">
    <property type="entry name" value="4FE4S"/>
    <property type="match status" value="1"/>
</dbReference>
<dbReference type="Gene3D" id="3.30.70.20">
    <property type="match status" value="1"/>
</dbReference>
<evidence type="ECO:0000313" key="15">
    <source>
        <dbReference type="Proteomes" id="UP000011563"/>
    </source>
</evidence>
<protein>
    <submittedName>
        <fullName evidence="14">Electron transport complex protein RnfB</fullName>
    </submittedName>
</protein>
<feature type="domain" description="4Fe-4S ferredoxin-type" evidence="12">
    <location>
        <begin position="77"/>
        <end position="106"/>
    </location>
</feature>
<name>M1M0V0_9PROT</name>
<reference evidence="14 15" key="1">
    <citation type="journal article" date="2013" name="Genome Biol. Evol.">
        <title>Genome evolution and phylogenomic analysis of candidatus kinetoplastibacterium, the betaproteobacterial endosymbionts of strigomonas and angomonas.</title>
        <authorList>
            <person name="Alves J.M."/>
            <person name="Serrano M.G."/>
            <person name="Maia da Silva F."/>
            <person name="Voegtly L.J."/>
            <person name="Matveyev A.V."/>
            <person name="Teixeira M.M."/>
            <person name="Camargo E.P."/>
            <person name="Buck G.A."/>
        </authorList>
    </citation>
    <scope>NUCLEOTIDE SEQUENCE [LARGE SCALE GENOMIC DNA]</scope>
    <source>
        <strain evidence="14 15">TCC012E</strain>
    </source>
</reference>
<organism evidence="14 15">
    <name type="scientific">Candidatus Kinetoplastidibacterium blastocrithidiae TCC012E</name>
    <dbReference type="NCBI Taxonomy" id="1208922"/>
    <lineage>
        <taxon>Bacteria</taxon>
        <taxon>Pseudomonadati</taxon>
        <taxon>Pseudomonadota</taxon>
        <taxon>Betaproteobacteria</taxon>
        <taxon>Candidatus Kinetoplastidibacterium</taxon>
    </lineage>
</organism>
<dbReference type="Gene3D" id="3.30.70.3270">
    <property type="match status" value="1"/>
</dbReference>
<evidence type="ECO:0000256" key="4">
    <source>
        <dbReference type="ARBA" id="ARBA00022519"/>
    </source>
</evidence>
<evidence type="ECO:0000256" key="5">
    <source>
        <dbReference type="ARBA" id="ARBA00022723"/>
    </source>
</evidence>
<dbReference type="PANTHER" id="PTHR42859:SF3">
    <property type="entry name" value="ION-TRANSLOCATING OXIDOREDUCTASE COMPLEX SUBUNIT B"/>
    <property type="match status" value="1"/>
</dbReference>
<dbReference type="RefSeq" id="WP_015238151.1">
    <property type="nucleotide sequence ID" value="NC_020285.1"/>
</dbReference>
<keyword evidence="11" id="KW-0472">Membrane</keyword>
<dbReference type="Gene3D" id="1.10.15.40">
    <property type="entry name" value="Electron transport complex subunit B, putative Fe-S cluster"/>
    <property type="match status" value="1"/>
</dbReference>
<dbReference type="HOGENOM" id="CLU_063448_0_2_4"/>
<accession>M1M0V0</accession>
<dbReference type="GO" id="GO:0051539">
    <property type="term" value="F:4 iron, 4 sulfur cluster binding"/>
    <property type="evidence" value="ECO:0007669"/>
    <property type="project" value="UniProtKB-KW"/>
</dbReference>
<gene>
    <name evidence="14" type="ORF">BCUE_0749</name>
</gene>
<dbReference type="Proteomes" id="UP000011563">
    <property type="component" value="Chromosome"/>
</dbReference>
<dbReference type="InterPro" id="IPR017896">
    <property type="entry name" value="4Fe4S_Fe-S-bd"/>
</dbReference>
<dbReference type="InterPro" id="IPR007202">
    <property type="entry name" value="4Fe-4S_dom"/>
</dbReference>
<evidence type="ECO:0000256" key="7">
    <source>
        <dbReference type="ARBA" id="ARBA00022967"/>
    </source>
</evidence>
<evidence type="ECO:0000256" key="1">
    <source>
        <dbReference type="ARBA" id="ARBA00022448"/>
    </source>
</evidence>
<evidence type="ECO:0000256" key="11">
    <source>
        <dbReference type="ARBA" id="ARBA00023136"/>
    </source>
</evidence>